<dbReference type="Pfam" id="PF19420">
    <property type="entry name" value="DDAH_eukar"/>
    <property type="match status" value="1"/>
</dbReference>
<evidence type="ECO:0000313" key="5">
    <source>
        <dbReference type="Proteomes" id="UP000282185"/>
    </source>
</evidence>
<evidence type="ECO:0000313" key="2">
    <source>
        <dbReference type="EMBL" id="RRR21372.1"/>
    </source>
</evidence>
<proteinExistence type="predicted"/>
<dbReference type="EMBL" id="QSWH01000008">
    <property type="protein sequence ID" value="RRR21372.1"/>
    <property type="molecule type" value="Genomic_DNA"/>
</dbReference>
<dbReference type="AlphaFoldDB" id="A0A345YT49"/>
<evidence type="ECO:0000313" key="4">
    <source>
        <dbReference type="Proteomes" id="UP000254236"/>
    </source>
</evidence>
<sequence>MTVAGQAPRHVVLIRPHRFRPNPLTAADNAFQHPLPGAPAEVAARARAEVDGLAATLEGIGVGVSVFEDPGGATPDSVFPNNWLSTHADGTVVLYPMCAANRRPERRADVVEHLGARFAVRRVLDLSAHERAGRFLEGTGAMVLDHAGGVAYACRSRRLDAGLFALACEELGLAPLLVDAADRRGVPVYHTNVLMSVGTEVAVVGSEMIRDDAQRRAVLNRLRESGREVVEISEEQVAGFLGNCLEVAGAEGPSLMLSATAAAQLTAAQRRRLERWCQIVPAAVHTIEAAGGSVRCMLAGVHLPAAREERWAEGSTLCPREEGAVPSAQV</sequence>
<organism evidence="2 5">
    <name type="scientific">Brachybacterium saurashtrense</name>
    <dbReference type="NCBI Taxonomy" id="556288"/>
    <lineage>
        <taxon>Bacteria</taxon>
        <taxon>Bacillati</taxon>
        <taxon>Actinomycetota</taxon>
        <taxon>Actinomycetes</taxon>
        <taxon>Micrococcales</taxon>
        <taxon>Dermabacteraceae</taxon>
        <taxon>Brachybacterium</taxon>
    </lineage>
</organism>
<evidence type="ECO:0000313" key="3">
    <source>
        <dbReference type="EMBL" id="RRR23424.1"/>
    </source>
</evidence>
<accession>A0A345YT49</accession>
<dbReference type="KEGG" id="bsau:DWV08_00685"/>
<dbReference type="Proteomes" id="UP000254236">
    <property type="component" value="Chromosome"/>
</dbReference>
<evidence type="ECO:0000313" key="1">
    <source>
        <dbReference type="EMBL" id="AXK47101.1"/>
    </source>
</evidence>
<dbReference type="OrthoDB" id="9788268at2"/>
<dbReference type="PIRSF" id="PIRSF028188">
    <property type="entry name" value="Amdntrnsf_FN0238"/>
    <property type="match status" value="1"/>
</dbReference>
<reference evidence="1 4" key="1">
    <citation type="submission" date="2018-07" db="EMBL/GenBank/DDBJ databases">
        <title>Brachybacterium saurashtrense DSM 23186 genome sequence.</title>
        <authorList>
            <person name="Guo L."/>
        </authorList>
    </citation>
    <scope>NUCLEOTIDE SEQUENCE [LARGE SCALE GENOMIC DNA]</scope>
    <source>
        <strain evidence="1 4">DSM 23186</strain>
    </source>
</reference>
<reference evidence="2 5" key="2">
    <citation type="submission" date="2018-08" db="EMBL/GenBank/DDBJ databases">
        <title>Brachybacterium saurashtrense DSM 23186.</title>
        <authorList>
            <person name="Li Y."/>
        </authorList>
    </citation>
    <scope>NUCLEOTIDE SEQUENCE [LARGE SCALE GENOMIC DNA]</scope>
    <source>
        <strain evidence="2 5">DSM 23186</strain>
    </source>
</reference>
<dbReference type="NCBIfam" id="NF046062">
    <property type="entry name" value="citrull_CtlX"/>
    <property type="match status" value="1"/>
</dbReference>
<keyword evidence="4" id="KW-1185">Reference proteome</keyword>
<gene>
    <name evidence="1" type="ORF">DWV08_00685</name>
    <name evidence="3" type="ORF">DXU92_05815</name>
    <name evidence="2" type="ORF">DXU92_14585</name>
</gene>
<dbReference type="InterPro" id="IPR014541">
    <property type="entry name" value="Amdntrnsf_FN0238"/>
</dbReference>
<dbReference type="SUPFAM" id="SSF55909">
    <property type="entry name" value="Pentein"/>
    <property type="match status" value="1"/>
</dbReference>
<dbReference type="PANTHER" id="PTHR43224">
    <property type="entry name" value="AMIDINOTRANSFERASE"/>
    <property type="match status" value="1"/>
</dbReference>
<dbReference type="Gene3D" id="3.75.10.10">
    <property type="entry name" value="L-arginine/glycine Amidinotransferase, Chain A"/>
    <property type="match status" value="1"/>
</dbReference>
<dbReference type="EMBL" id="QSWH01000003">
    <property type="protein sequence ID" value="RRR23424.1"/>
    <property type="molecule type" value="Genomic_DNA"/>
</dbReference>
<protein>
    <submittedName>
        <fullName evidence="2">Amidinotransferase</fullName>
    </submittedName>
</protein>
<dbReference type="Proteomes" id="UP000282185">
    <property type="component" value="Unassembled WGS sequence"/>
</dbReference>
<name>A0A345YT49_9MICO</name>
<dbReference type="EMBL" id="CP031356">
    <property type="protein sequence ID" value="AXK47101.1"/>
    <property type="molecule type" value="Genomic_DNA"/>
</dbReference>
<dbReference type="PANTHER" id="PTHR43224:SF1">
    <property type="entry name" value="AMIDINOTRANSFERASE"/>
    <property type="match status" value="1"/>
</dbReference>